<evidence type="ECO:0000313" key="2">
    <source>
        <dbReference type="Proteomes" id="UP001164250"/>
    </source>
</evidence>
<sequence length="292" mass="34200">MSRTCMSGRSAFQNNVQNIVIFPWMMLPYERETNCVRFFDLCGGFLYKFNLPKKLGRVNWFFGSSKGWLIIANGPQCNPRSFLFNPISGIHIQLPPLTTIPSFQTYLTYQSELKFSRDIDHFFVKFELSSTDSTNVIVAGIIFPYYKLAICRPKDKSWTIWDYDTYLYDILYSNGIWHALIHTKLHFLEIHQLRVGDEDVILKILSVPCPDIQQYNEIEFELGLTSVCGGLVSYLLESKGEILLVQKMLEHTATQIDYYDHYDTRCLFTYDSTRGFYVLKIGYPNYHIHRYN</sequence>
<organism evidence="1 2">
    <name type="scientific">Pistacia atlantica</name>
    <dbReference type="NCBI Taxonomy" id="434234"/>
    <lineage>
        <taxon>Eukaryota</taxon>
        <taxon>Viridiplantae</taxon>
        <taxon>Streptophyta</taxon>
        <taxon>Embryophyta</taxon>
        <taxon>Tracheophyta</taxon>
        <taxon>Spermatophyta</taxon>
        <taxon>Magnoliopsida</taxon>
        <taxon>eudicotyledons</taxon>
        <taxon>Gunneridae</taxon>
        <taxon>Pentapetalae</taxon>
        <taxon>rosids</taxon>
        <taxon>malvids</taxon>
        <taxon>Sapindales</taxon>
        <taxon>Anacardiaceae</taxon>
        <taxon>Pistacia</taxon>
    </lineage>
</organism>
<accession>A0ACC1A747</accession>
<name>A0ACC1A747_9ROSI</name>
<evidence type="ECO:0000313" key="1">
    <source>
        <dbReference type="EMBL" id="KAJ0082049.1"/>
    </source>
</evidence>
<dbReference type="Proteomes" id="UP001164250">
    <property type="component" value="Chromosome 12"/>
</dbReference>
<keyword evidence="2" id="KW-1185">Reference proteome</keyword>
<reference evidence="2" key="1">
    <citation type="journal article" date="2023" name="G3 (Bethesda)">
        <title>Genome assembly and association tests identify interacting loci associated with vigor, precocity, and sex in interspecific pistachio rootstocks.</title>
        <authorList>
            <person name="Palmer W."/>
            <person name="Jacygrad E."/>
            <person name="Sagayaradj S."/>
            <person name="Cavanaugh K."/>
            <person name="Han R."/>
            <person name="Bertier L."/>
            <person name="Beede B."/>
            <person name="Kafkas S."/>
            <person name="Golino D."/>
            <person name="Preece J."/>
            <person name="Michelmore R."/>
        </authorList>
    </citation>
    <scope>NUCLEOTIDE SEQUENCE [LARGE SCALE GENOMIC DNA]</scope>
</reference>
<proteinExistence type="predicted"/>
<gene>
    <name evidence="1" type="ORF">Patl1_10934</name>
</gene>
<dbReference type="EMBL" id="CM047908">
    <property type="protein sequence ID" value="KAJ0082049.1"/>
    <property type="molecule type" value="Genomic_DNA"/>
</dbReference>
<comment type="caution">
    <text evidence="1">The sequence shown here is derived from an EMBL/GenBank/DDBJ whole genome shotgun (WGS) entry which is preliminary data.</text>
</comment>
<protein>
    <submittedName>
        <fullName evidence="1">Uncharacterized protein</fullName>
    </submittedName>
</protein>